<dbReference type="RefSeq" id="WP_284254645.1">
    <property type="nucleotide sequence ID" value="NZ_BAAAQO010000004.1"/>
</dbReference>
<feature type="transmembrane region" description="Helical" evidence="7">
    <location>
        <begin position="137"/>
        <end position="159"/>
    </location>
</feature>
<dbReference type="Pfam" id="PF00528">
    <property type="entry name" value="BPD_transp_1"/>
    <property type="match status" value="1"/>
</dbReference>
<evidence type="ECO:0000256" key="5">
    <source>
        <dbReference type="ARBA" id="ARBA00022989"/>
    </source>
</evidence>
<accession>A0ABQ6K8W5</accession>
<evidence type="ECO:0000256" key="1">
    <source>
        <dbReference type="ARBA" id="ARBA00004651"/>
    </source>
</evidence>
<dbReference type="Gene3D" id="1.10.3720.10">
    <property type="entry name" value="MetI-like"/>
    <property type="match status" value="1"/>
</dbReference>
<name>A0ABQ6K8W5_9MICO</name>
<evidence type="ECO:0000313" key="10">
    <source>
        <dbReference type="Proteomes" id="UP001157034"/>
    </source>
</evidence>
<comment type="similarity">
    <text evidence="7">Belongs to the binding-protein-dependent transport system permease family.</text>
</comment>
<feature type="transmembrane region" description="Helical" evidence="7">
    <location>
        <begin position="238"/>
        <end position="259"/>
    </location>
</feature>
<feature type="transmembrane region" description="Helical" evidence="7">
    <location>
        <begin position="67"/>
        <end position="91"/>
    </location>
</feature>
<dbReference type="PROSITE" id="PS50928">
    <property type="entry name" value="ABC_TM1"/>
    <property type="match status" value="1"/>
</dbReference>
<comment type="subcellular location">
    <subcellularLocation>
        <location evidence="1 7">Cell membrane</location>
        <topology evidence="1 7">Multi-pass membrane protein</topology>
    </subcellularLocation>
</comment>
<evidence type="ECO:0000256" key="2">
    <source>
        <dbReference type="ARBA" id="ARBA00022448"/>
    </source>
</evidence>
<dbReference type="SUPFAM" id="SSF161098">
    <property type="entry name" value="MetI-like"/>
    <property type="match status" value="1"/>
</dbReference>
<dbReference type="InterPro" id="IPR035906">
    <property type="entry name" value="MetI-like_sf"/>
</dbReference>
<evidence type="ECO:0000256" key="4">
    <source>
        <dbReference type="ARBA" id="ARBA00022692"/>
    </source>
</evidence>
<evidence type="ECO:0000256" key="7">
    <source>
        <dbReference type="RuleBase" id="RU363032"/>
    </source>
</evidence>
<dbReference type="PANTHER" id="PTHR43744">
    <property type="entry name" value="ABC TRANSPORTER PERMEASE PROTEIN MG189-RELATED-RELATED"/>
    <property type="match status" value="1"/>
</dbReference>
<feature type="transmembrane region" description="Helical" evidence="7">
    <location>
        <begin position="103"/>
        <end position="125"/>
    </location>
</feature>
<keyword evidence="10" id="KW-1185">Reference proteome</keyword>
<protein>
    <submittedName>
        <fullName evidence="9">Sugar ABC transporter permease</fullName>
    </submittedName>
</protein>
<keyword evidence="5 7" id="KW-1133">Transmembrane helix</keyword>
<evidence type="ECO:0000259" key="8">
    <source>
        <dbReference type="PROSITE" id="PS50928"/>
    </source>
</evidence>
<gene>
    <name evidence="9" type="ORF">GCM10025881_27970</name>
</gene>
<keyword evidence="6 7" id="KW-0472">Membrane</keyword>
<sequence>MRLSRPEAIVNYAVLGLFALISLIPIVGVVLTALTPADQATASFAIPRSLDFGNFVQAWNQGRFSQYMLSSVIVTVTTVVVAAVFSILAGFAFARMRFAGRNVLFYLMLIGMFIPLEAYIIPLYFEMRDVGLTDTYAALILPQIAQSVAFGIFWMRGFFAAIPSSLIEAARLDGAGDMRTLWQVLVPVVRPAVITMVMLTFMWTWNDFLLSLVMITSESFRTAPLALSFFQSQFVTQYALLSAAATIVALPLIILYAILQRYFIRGMLAGAIKE</sequence>
<keyword evidence="4 7" id="KW-0812">Transmembrane</keyword>
<dbReference type="InterPro" id="IPR000515">
    <property type="entry name" value="MetI-like"/>
</dbReference>
<evidence type="ECO:0000313" key="9">
    <source>
        <dbReference type="EMBL" id="GMA95973.1"/>
    </source>
</evidence>
<proteinExistence type="inferred from homology"/>
<organism evidence="9 10">
    <name type="scientific">Pseudolysinimonas kribbensis</name>
    <dbReference type="NCBI Taxonomy" id="433641"/>
    <lineage>
        <taxon>Bacteria</taxon>
        <taxon>Bacillati</taxon>
        <taxon>Actinomycetota</taxon>
        <taxon>Actinomycetes</taxon>
        <taxon>Micrococcales</taxon>
        <taxon>Microbacteriaceae</taxon>
        <taxon>Pseudolysinimonas</taxon>
    </lineage>
</organism>
<reference evidence="10" key="1">
    <citation type="journal article" date="2019" name="Int. J. Syst. Evol. Microbiol.">
        <title>The Global Catalogue of Microorganisms (GCM) 10K type strain sequencing project: providing services to taxonomists for standard genome sequencing and annotation.</title>
        <authorList>
            <consortium name="The Broad Institute Genomics Platform"/>
            <consortium name="The Broad Institute Genome Sequencing Center for Infectious Disease"/>
            <person name="Wu L."/>
            <person name="Ma J."/>
        </authorList>
    </citation>
    <scope>NUCLEOTIDE SEQUENCE [LARGE SCALE GENOMIC DNA]</scope>
    <source>
        <strain evidence="10">NBRC 108894</strain>
    </source>
</reference>
<feature type="transmembrane region" description="Helical" evidence="7">
    <location>
        <begin position="12"/>
        <end position="34"/>
    </location>
</feature>
<feature type="domain" description="ABC transmembrane type-1" evidence="8">
    <location>
        <begin position="68"/>
        <end position="259"/>
    </location>
</feature>
<keyword evidence="2 7" id="KW-0813">Transport</keyword>
<dbReference type="Proteomes" id="UP001157034">
    <property type="component" value="Unassembled WGS sequence"/>
</dbReference>
<dbReference type="CDD" id="cd06261">
    <property type="entry name" value="TM_PBP2"/>
    <property type="match status" value="1"/>
</dbReference>
<keyword evidence="3" id="KW-1003">Cell membrane</keyword>
<evidence type="ECO:0000256" key="3">
    <source>
        <dbReference type="ARBA" id="ARBA00022475"/>
    </source>
</evidence>
<evidence type="ECO:0000256" key="6">
    <source>
        <dbReference type="ARBA" id="ARBA00023136"/>
    </source>
</evidence>
<dbReference type="EMBL" id="BSVB01000001">
    <property type="protein sequence ID" value="GMA95973.1"/>
    <property type="molecule type" value="Genomic_DNA"/>
</dbReference>
<comment type="caution">
    <text evidence="9">The sequence shown here is derived from an EMBL/GenBank/DDBJ whole genome shotgun (WGS) entry which is preliminary data.</text>
</comment>
<feature type="transmembrane region" description="Helical" evidence="7">
    <location>
        <begin position="180"/>
        <end position="205"/>
    </location>
</feature>
<dbReference type="PANTHER" id="PTHR43744:SF8">
    <property type="entry name" value="SN-GLYCEROL-3-PHOSPHATE TRANSPORT SYSTEM PERMEASE PROTEIN UGPE"/>
    <property type="match status" value="1"/>
</dbReference>